<name>A0A7W3IUQ1_9ACTN</name>
<dbReference type="PANTHER" id="PTHR43179:SF12">
    <property type="entry name" value="GALACTOFURANOSYLTRANSFERASE GLFT2"/>
    <property type="match status" value="1"/>
</dbReference>
<evidence type="ECO:0000313" key="6">
    <source>
        <dbReference type="EMBL" id="MBA8795623.1"/>
    </source>
</evidence>
<comment type="pathway">
    <text evidence="1">Cell wall biogenesis; cell wall polysaccharide biosynthesis.</text>
</comment>
<proteinExistence type="inferred from homology"/>
<keyword evidence="3" id="KW-0328">Glycosyltransferase</keyword>
<dbReference type="PANTHER" id="PTHR43179">
    <property type="entry name" value="RHAMNOSYLTRANSFERASE WBBL"/>
    <property type="match status" value="1"/>
</dbReference>
<keyword evidence="4" id="KW-0808">Transferase</keyword>
<dbReference type="AlphaFoldDB" id="A0A7W3IUQ1"/>
<comment type="caution">
    <text evidence="6">The sequence shown here is derived from an EMBL/GenBank/DDBJ whole genome shotgun (WGS) entry which is preliminary data.</text>
</comment>
<dbReference type="SUPFAM" id="SSF53448">
    <property type="entry name" value="Nucleotide-diphospho-sugar transferases"/>
    <property type="match status" value="1"/>
</dbReference>
<sequence>MHPAVDGSARTADGGGVRRVLVAVPTYRRPEVVGRLLGELPEQHRSLSGRDGRHPVEVDVLVIDNDPDGGARDLVRAHPGVRYVHEPRPGLTAVRNRALDESADADALVFIDDDETPAPGWLAGLVDTWLSTGAAGVSGPVVSLLPDDLDPWIRAGGFFARRYREGLATGAPILEAATSNLLVDLAAVRERGLRFDPQFGLSGGEDSLFTRRLADVRPLRWCAEAVVHDPVAPERLTRAWVCRRALSLANSGARVELALRPSPTTRARLVAGGTVRLIGGGLTAALGRASGSAERSARGARTRWRGAGLLLGGLGLTYLEYGRGRRWRWERPGR</sequence>
<gene>
    <name evidence="6" type="ORF">FHX74_003259</name>
</gene>
<evidence type="ECO:0000259" key="5">
    <source>
        <dbReference type="Pfam" id="PF00535"/>
    </source>
</evidence>
<dbReference type="Pfam" id="PF00535">
    <property type="entry name" value="Glycos_transf_2"/>
    <property type="match status" value="1"/>
</dbReference>
<keyword evidence="7" id="KW-1185">Reference proteome</keyword>
<dbReference type="EMBL" id="JACGWT010000005">
    <property type="protein sequence ID" value="MBA8795623.1"/>
    <property type="molecule type" value="Genomic_DNA"/>
</dbReference>
<organism evidence="6 7">
    <name type="scientific">Microlunatus kandeliicorticis</name>
    <dbReference type="NCBI Taxonomy" id="1759536"/>
    <lineage>
        <taxon>Bacteria</taxon>
        <taxon>Bacillati</taxon>
        <taxon>Actinomycetota</taxon>
        <taxon>Actinomycetes</taxon>
        <taxon>Propionibacteriales</taxon>
        <taxon>Propionibacteriaceae</taxon>
        <taxon>Microlunatus</taxon>
    </lineage>
</organism>
<protein>
    <recommendedName>
        <fullName evidence="5">Glycosyltransferase 2-like domain-containing protein</fullName>
    </recommendedName>
</protein>
<evidence type="ECO:0000256" key="1">
    <source>
        <dbReference type="ARBA" id="ARBA00004776"/>
    </source>
</evidence>
<feature type="domain" description="Glycosyltransferase 2-like" evidence="5">
    <location>
        <begin position="22"/>
        <end position="143"/>
    </location>
</feature>
<dbReference type="CDD" id="cd00761">
    <property type="entry name" value="Glyco_tranf_GTA_type"/>
    <property type="match status" value="1"/>
</dbReference>
<evidence type="ECO:0000256" key="3">
    <source>
        <dbReference type="ARBA" id="ARBA00022676"/>
    </source>
</evidence>
<dbReference type="InterPro" id="IPR029044">
    <property type="entry name" value="Nucleotide-diphossugar_trans"/>
</dbReference>
<accession>A0A7W3IUQ1</accession>
<evidence type="ECO:0000256" key="2">
    <source>
        <dbReference type="ARBA" id="ARBA00006739"/>
    </source>
</evidence>
<dbReference type="InterPro" id="IPR001173">
    <property type="entry name" value="Glyco_trans_2-like"/>
</dbReference>
<dbReference type="Proteomes" id="UP000523079">
    <property type="component" value="Unassembled WGS sequence"/>
</dbReference>
<evidence type="ECO:0000256" key="4">
    <source>
        <dbReference type="ARBA" id="ARBA00022679"/>
    </source>
</evidence>
<dbReference type="Gene3D" id="3.90.550.10">
    <property type="entry name" value="Spore Coat Polysaccharide Biosynthesis Protein SpsA, Chain A"/>
    <property type="match status" value="1"/>
</dbReference>
<reference evidence="6 7" key="1">
    <citation type="submission" date="2020-07" db="EMBL/GenBank/DDBJ databases">
        <title>Sequencing the genomes of 1000 actinobacteria strains.</title>
        <authorList>
            <person name="Klenk H.-P."/>
        </authorList>
    </citation>
    <scope>NUCLEOTIDE SEQUENCE [LARGE SCALE GENOMIC DNA]</scope>
    <source>
        <strain evidence="6 7">DSM 100723</strain>
    </source>
</reference>
<evidence type="ECO:0000313" key="7">
    <source>
        <dbReference type="Proteomes" id="UP000523079"/>
    </source>
</evidence>
<dbReference type="GO" id="GO:0016757">
    <property type="term" value="F:glycosyltransferase activity"/>
    <property type="evidence" value="ECO:0007669"/>
    <property type="project" value="UniProtKB-KW"/>
</dbReference>
<comment type="similarity">
    <text evidence="2">Belongs to the glycosyltransferase 2 family.</text>
</comment>